<dbReference type="PANTHER" id="PTHR30349:SF81">
    <property type="entry name" value="TYROSINE RECOMBINASE XERC"/>
    <property type="match status" value="1"/>
</dbReference>
<reference evidence="8 9" key="2">
    <citation type="submission" date="2019-08" db="EMBL/GenBank/DDBJ databases">
        <authorList>
            <person name="Henke P."/>
        </authorList>
    </citation>
    <scope>NUCLEOTIDE SEQUENCE [LARGE SCALE GENOMIC DNA]</scope>
    <source>
        <strain evidence="8">Phe10_nw2017</strain>
    </source>
</reference>
<keyword evidence="3 5" id="KW-0238">DNA-binding</keyword>
<dbReference type="InterPro" id="IPR010998">
    <property type="entry name" value="Integrase_recombinase_N"/>
</dbReference>
<dbReference type="Gene3D" id="1.10.150.130">
    <property type="match status" value="1"/>
</dbReference>
<dbReference type="SUPFAM" id="SSF56349">
    <property type="entry name" value="DNA breaking-rejoining enzymes"/>
    <property type="match status" value="1"/>
</dbReference>
<feature type="domain" description="Tyr recombinase" evidence="6">
    <location>
        <begin position="112"/>
        <end position="313"/>
    </location>
</feature>
<comment type="caution">
    <text evidence="8">The sequence shown here is derived from an EMBL/GenBank/DDBJ whole genome shotgun (WGS) entry which is preliminary data.</text>
</comment>
<dbReference type="GO" id="GO:0006310">
    <property type="term" value="P:DNA recombination"/>
    <property type="evidence" value="ECO:0007669"/>
    <property type="project" value="UniProtKB-KW"/>
</dbReference>
<dbReference type="GO" id="GO:0015074">
    <property type="term" value="P:DNA integration"/>
    <property type="evidence" value="ECO:0007669"/>
    <property type="project" value="UniProtKB-KW"/>
</dbReference>
<keyword evidence="1" id="KW-0159">Chromosome partition</keyword>
<gene>
    <name evidence="8" type="primary">xerD</name>
    <name evidence="8" type="ORF">E3A20_00310</name>
</gene>
<dbReference type="GO" id="GO:0007059">
    <property type="term" value="P:chromosome segregation"/>
    <property type="evidence" value="ECO:0007669"/>
    <property type="project" value="UniProtKB-KW"/>
</dbReference>
<dbReference type="EMBL" id="SRHE01000002">
    <property type="protein sequence ID" value="TWW12796.1"/>
    <property type="molecule type" value="Genomic_DNA"/>
</dbReference>
<evidence type="ECO:0000313" key="8">
    <source>
        <dbReference type="EMBL" id="TWW12796.1"/>
    </source>
</evidence>
<reference evidence="8 9" key="1">
    <citation type="submission" date="2019-08" db="EMBL/GenBank/DDBJ databases">
        <title>100 year-old enigma solved: identification of Planctomyces bekefii, the type genus and species of the phylum Planctomycetes.</title>
        <authorList>
            <person name="Svetlana D.N."/>
            <person name="Overmann J."/>
        </authorList>
    </citation>
    <scope>NUCLEOTIDE SEQUENCE [LARGE SCALE GENOMIC DNA]</scope>
    <source>
        <strain evidence="8">Phe10_nw2017</strain>
    </source>
</reference>
<feature type="domain" description="Core-binding (CB)" evidence="7">
    <location>
        <begin position="6"/>
        <end position="91"/>
    </location>
</feature>
<dbReference type="PROSITE" id="PS51898">
    <property type="entry name" value="TYR_RECOMBINASE"/>
    <property type="match status" value="1"/>
</dbReference>
<keyword evidence="9" id="KW-1185">Reference proteome</keyword>
<dbReference type="InterPro" id="IPR004107">
    <property type="entry name" value="Integrase_SAM-like_N"/>
</dbReference>
<dbReference type="InterPro" id="IPR044068">
    <property type="entry name" value="CB"/>
</dbReference>
<dbReference type="Pfam" id="PF13495">
    <property type="entry name" value="Phage_int_SAM_4"/>
    <property type="match status" value="1"/>
</dbReference>
<dbReference type="Pfam" id="PF00589">
    <property type="entry name" value="Phage_integrase"/>
    <property type="match status" value="1"/>
</dbReference>
<dbReference type="Gene3D" id="1.10.443.10">
    <property type="entry name" value="Intergrase catalytic core"/>
    <property type="match status" value="1"/>
</dbReference>
<evidence type="ECO:0000313" key="9">
    <source>
        <dbReference type="Proteomes" id="UP000321083"/>
    </source>
</evidence>
<keyword evidence="4" id="KW-0233">DNA recombination</keyword>
<sequence>MIADRQVDLQTVDRFAESLRSRGKQPATVESYCRDAQRFLDYLGRYKVEPSQVEPETLLAFQEFLRSDCEERDNSVRRTVIGVRQFYRFLSDSQAIRATPFDMVPIPVRDDRLPKGLSPDDVESLLRSALSGRPEIKAARDAALVSLLAHEGIKANELIGLRWTDYLREKDRGSLRINGSRSRAVPLSAESNELLAAYQDLFAQVKHPVIVGSTEKRMFIAFKGRDAASPLPVMTRHGLKFILYELGDKTGLRKLNTEQLRHFAVSYLIANGRTPDEIMQFLGLRRIGNIAKHIVKDKGTAKTRIIEGATRQA</sequence>
<dbReference type="CDD" id="cd00397">
    <property type="entry name" value="DNA_BRE_C"/>
    <property type="match status" value="1"/>
</dbReference>
<accession>A0A5C6MEG2</accession>
<name>A0A5C6MEG2_9PLAN</name>
<organism evidence="8 9">
    <name type="scientific">Planctomyces bekefii</name>
    <dbReference type="NCBI Taxonomy" id="1653850"/>
    <lineage>
        <taxon>Bacteria</taxon>
        <taxon>Pseudomonadati</taxon>
        <taxon>Planctomycetota</taxon>
        <taxon>Planctomycetia</taxon>
        <taxon>Planctomycetales</taxon>
        <taxon>Planctomycetaceae</taxon>
        <taxon>Planctomyces</taxon>
    </lineage>
</organism>
<proteinExistence type="predicted"/>
<dbReference type="PROSITE" id="PS51900">
    <property type="entry name" value="CB"/>
    <property type="match status" value="1"/>
</dbReference>
<dbReference type="Proteomes" id="UP000321083">
    <property type="component" value="Unassembled WGS sequence"/>
</dbReference>
<evidence type="ECO:0000256" key="2">
    <source>
        <dbReference type="ARBA" id="ARBA00022908"/>
    </source>
</evidence>
<evidence type="ECO:0000256" key="5">
    <source>
        <dbReference type="PROSITE-ProRule" id="PRU01248"/>
    </source>
</evidence>
<dbReference type="InterPro" id="IPR002104">
    <property type="entry name" value="Integrase_catalytic"/>
</dbReference>
<evidence type="ECO:0000259" key="7">
    <source>
        <dbReference type="PROSITE" id="PS51900"/>
    </source>
</evidence>
<dbReference type="AlphaFoldDB" id="A0A5C6MEG2"/>
<dbReference type="PANTHER" id="PTHR30349">
    <property type="entry name" value="PHAGE INTEGRASE-RELATED"/>
    <property type="match status" value="1"/>
</dbReference>
<dbReference type="InterPro" id="IPR050090">
    <property type="entry name" value="Tyrosine_recombinase_XerCD"/>
</dbReference>
<dbReference type="InterPro" id="IPR011010">
    <property type="entry name" value="DNA_brk_join_enz"/>
</dbReference>
<evidence type="ECO:0000259" key="6">
    <source>
        <dbReference type="PROSITE" id="PS51898"/>
    </source>
</evidence>
<dbReference type="InterPro" id="IPR013762">
    <property type="entry name" value="Integrase-like_cat_sf"/>
</dbReference>
<evidence type="ECO:0000256" key="1">
    <source>
        <dbReference type="ARBA" id="ARBA00022829"/>
    </source>
</evidence>
<keyword evidence="2" id="KW-0229">DNA integration</keyword>
<dbReference type="GO" id="GO:0003677">
    <property type="term" value="F:DNA binding"/>
    <property type="evidence" value="ECO:0007669"/>
    <property type="project" value="UniProtKB-UniRule"/>
</dbReference>
<evidence type="ECO:0000256" key="4">
    <source>
        <dbReference type="ARBA" id="ARBA00023172"/>
    </source>
</evidence>
<evidence type="ECO:0000256" key="3">
    <source>
        <dbReference type="ARBA" id="ARBA00023125"/>
    </source>
</evidence>
<protein>
    <submittedName>
        <fullName evidence="8">Tyrosine recombinase XerD</fullName>
    </submittedName>
</protein>